<comment type="similarity">
    <text evidence="2">Belongs to the MscS (TC 1.A.23) family.</text>
</comment>
<dbReference type="PANTHER" id="PTHR43634:SF2">
    <property type="entry name" value="LOW CONDUCTANCE MECHANOSENSITIVE CHANNEL YNAI"/>
    <property type="match status" value="1"/>
</dbReference>
<evidence type="ECO:0000256" key="4">
    <source>
        <dbReference type="ARBA" id="ARBA00022692"/>
    </source>
</evidence>
<dbReference type="InterPro" id="IPR010920">
    <property type="entry name" value="LSM_dom_sf"/>
</dbReference>
<dbReference type="Proteomes" id="UP000295304">
    <property type="component" value="Unassembled WGS sequence"/>
</dbReference>
<feature type="transmembrane region" description="Helical" evidence="7">
    <location>
        <begin position="175"/>
        <end position="194"/>
    </location>
</feature>
<dbReference type="InterPro" id="IPR011066">
    <property type="entry name" value="MscS_channel_C_sf"/>
</dbReference>
<keyword evidence="12" id="KW-1185">Reference proteome</keyword>
<dbReference type="SUPFAM" id="SSF50182">
    <property type="entry name" value="Sm-like ribonucleoproteins"/>
    <property type="match status" value="1"/>
</dbReference>
<dbReference type="InterPro" id="IPR011014">
    <property type="entry name" value="MscS_channel_TM-2"/>
</dbReference>
<dbReference type="Gene3D" id="1.10.287.1260">
    <property type="match status" value="1"/>
</dbReference>
<dbReference type="GO" id="GO:0005886">
    <property type="term" value="C:plasma membrane"/>
    <property type="evidence" value="ECO:0007669"/>
    <property type="project" value="UniProtKB-SubCell"/>
</dbReference>
<protein>
    <submittedName>
        <fullName evidence="11">MscS family membrane protein</fullName>
    </submittedName>
</protein>
<comment type="caution">
    <text evidence="11">The sequence shown here is derived from an EMBL/GenBank/DDBJ whole genome shotgun (WGS) entry which is preliminary data.</text>
</comment>
<evidence type="ECO:0000256" key="1">
    <source>
        <dbReference type="ARBA" id="ARBA00004651"/>
    </source>
</evidence>
<feature type="domain" description="Mechanosensitive ion channel transmembrane helices 2/3" evidence="10">
    <location>
        <begin position="151"/>
        <end position="191"/>
    </location>
</feature>
<keyword evidence="4 7" id="KW-0812">Transmembrane</keyword>
<dbReference type="SUPFAM" id="SSF82689">
    <property type="entry name" value="Mechanosensitive channel protein MscS (YggB), C-terminal domain"/>
    <property type="match status" value="1"/>
</dbReference>
<feature type="domain" description="Mechanosensitive ion channel MscS" evidence="8">
    <location>
        <begin position="192"/>
        <end position="260"/>
    </location>
</feature>
<name>A0A4R3JHI5_9PROT</name>
<proteinExistence type="inferred from homology"/>
<evidence type="ECO:0000259" key="9">
    <source>
        <dbReference type="Pfam" id="PF21082"/>
    </source>
</evidence>
<dbReference type="InterPro" id="IPR006686">
    <property type="entry name" value="MscS_channel_CS"/>
</dbReference>
<evidence type="ECO:0000259" key="10">
    <source>
        <dbReference type="Pfam" id="PF21088"/>
    </source>
</evidence>
<dbReference type="EMBL" id="SLZW01000001">
    <property type="protein sequence ID" value="TCS64975.1"/>
    <property type="molecule type" value="Genomic_DNA"/>
</dbReference>
<dbReference type="InterPro" id="IPR049142">
    <property type="entry name" value="MS_channel_1st"/>
</dbReference>
<comment type="subcellular location">
    <subcellularLocation>
        <location evidence="1">Cell membrane</location>
        <topology evidence="1">Multi-pass membrane protein</topology>
    </subcellularLocation>
</comment>
<dbReference type="RefSeq" id="WP_132937700.1">
    <property type="nucleotide sequence ID" value="NZ_CP119676.1"/>
</dbReference>
<dbReference type="InterPro" id="IPR049278">
    <property type="entry name" value="MS_channel_C"/>
</dbReference>
<evidence type="ECO:0000256" key="3">
    <source>
        <dbReference type="ARBA" id="ARBA00022475"/>
    </source>
</evidence>
<evidence type="ECO:0000256" key="6">
    <source>
        <dbReference type="ARBA" id="ARBA00023136"/>
    </source>
</evidence>
<evidence type="ECO:0000256" key="7">
    <source>
        <dbReference type="SAM" id="Phobius"/>
    </source>
</evidence>
<evidence type="ECO:0000313" key="11">
    <source>
        <dbReference type="EMBL" id="TCS64975.1"/>
    </source>
</evidence>
<keyword evidence="3" id="KW-1003">Cell membrane</keyword>
<accession>A0A4R3JHI5</accession>
<evidence type="ECO:0000259" key="8">
    <source>
        <dbReference type="Pfam" id="PF00924"/>
    </source>
</evidence>
<dbReference type="Pfam" id="PF21088">
    <property type="entry name" value="MS_channel_1st"/>
    <property type="match status" value="1"/>
</dbReference>
<dbReference type="PANTHER" id="PTHR43634">
    <property type="entry name" value="OW CONDUCTANCE MECHANOSENSITIVE CHANNEL"/>
    <property type="match status" value="1"/>
</dbReference>
<dbReference type="SUPFAM" id="SSF82861">
    <property type="entry name" value="Mechanosensitive channel protein MscS (YggB), transmembrane region"/>
    <property type="match status" value="1"/>
</dbReference>
<organism evidence="11 12">
    <name type="scientific">Varunaivibrio sulfuroxidans</name>
    <dbReference type="NCBI Taxonomy" id="1773489"/>
    <lineage>
        <taxon>Bacteria</taxon>
        <taxon>Pseudomonadati</taxon>
        <taxon>Pseudomonadota</taxon>
        <taxon>Alphaproteobacteria</taxon>
        <taxon>Rhodospirillales</taxon>
        <taxon>Magnetovibrionaceae</taxon>
        <taxon>Varunaivibrio</taxon>
    </lineage>
</organism>
<sequence length="387" mass="43111">MGQDIGVKLEKFWVLVVQVWRTGVLGIDIGHILGAMGIFLVFIVLRRVVSAFIMARLEAWTRRTKTDIDNRIVDVLEPPIQFIPIVLGAFFAVDFLNLRSTYALLGDNIVRSLIVFTIFWAFHRAVAPLSDGLKRLEKLFTAAMLEWLVKAIKAAIIFIGAATILQIWGIQVGPLIAGLGLFGVAVALGAQDLFKNLIAGLLVIAEKRFNQGDWILVEGTVEGTVESIGFRSTLVRRFDKAPVYVPNSKLSDTAVVNFSKMTHRRIYWKIGVVYSTTVAQLRQIRDDIEAYVLAGDDFAKPPEVAMFVRIDRFNDSSIDIMLYCFTKTTVWGEWLAIKEQLAYHVKEVVEGAGSSFAFPSRSLYVETPGADQAETFLPPNDTPPPSL</sequence>
<dbReference type="AlphaFoldDB" id="A0A4R3JHI5"/>
<dbReference type="GO" id="GO:0008381">
    <property type="term" value="F:mechanosensitive monoatomic ion channel activity"/>
    <property type="evidence" value="ECO:0007669"/>
    <property type="project" value="UniProtKB-ARBA"/>
</dbReference>
<dbReference type="InterPro" id="IPR023408">
    <property type="entry name" value="MscS_beta-dom_sf"/>
</dbReference>
<feature type="transmembrane region" description="Helical" evidence="7">
    <location>
        <begin position="147"/>
        <end position="169"/>
    </location>
</feature>
<dbReference type="InterPro" id="IPR045042">
    <property type="entry name" value="YnaI-like"/>
</dbReference>
<reference evidence="11 12" key="1">
    <citation type="submission" date="2019-03" db="EMBL/GenBank/DDBJ databases">
        <title>Genomic Encyclopedia of Type Strains, Phase IV (KMG-IV): sequencing the most valuable type-strain genomes for metagenomic binning, comparative biology and taxonomic classification.</title>
        <authorList>
            <person name="Goeker M."/>
        </authorList>
    </citation>
    <scope>NUCLEOTIDE SEQUENCE [LARGE SCALE GENOMIC DNA]</scope>
    <source>
        <strain evidence="11 12">DSM 101688</strain>
    </source>
</reference>
<keyword evidence="5 7" id="KW-1133">Transmembrane helix</keyword>
<evidence type="ECO:0000256" key="5">
    <source>
        <dbReference type="ARBA" id="ARBA00022989"/>
    </source>
</evidence>
<dbReference type="PROSITE" id="PS01246">
    <property type="entry name" value="UPF0003"/>
    <property type="match status" value="1"/>
</dbReference>
<gene>
    <name evidence="11" type="ORF">EDD55_101307</name>
</gene>
<dbReference type="InterPro" id="IPR006685">
    <property type="entry name" value="MscS_channel_2nd"/>
</dbReference>
<dbReference type="Gene3D" id="3.30.70.100">
    <property type="match status" value="1"/>
</dbReference>
<dbReference type="Pfam" id="PF00924">
    <property type="entry name" value="MS_channel_2nd"/>
    <property type="match status" value="1"/>
</dbReference>
<evidence type="ECO:0000313" key="12">
    <source>
        <dbReference type="Proteomes" id="UP000295304"/>
    </source>
</evidence>
<feature type="transmembrane region" description="Helical" evidence="7">
    <location>
        <begin position="109"/>
        <end position="126"/>
    </location>
</feature>
<feature type="domain" description="Mechanosensitive ion channel MscS C-terminal" evidence="9">
    <location>
        <begin position="268"/>
        <end position="355"/>
    </location>
</feature>
<keyword evidence="6 7" id="KW-0472">Membrane</keyword>
<dbReference type="Gene3D" id="2.30.30.60">
    <property type="match status" value="1"/>
</dbReference>
<dbReference type="Pfam" id="PF21082">
    <property type="entry name" value="MS_channel_3rd"/>
    <property type="match status" value="1"/>
</dbReference>
<dbReference type="OrthoDB" id="9814206at2"/>
<evidence type="ECO:0000256" key="2">
    <source>
        <dbReference type="ARBA" id="ARBA00008017"/>
    </source>
</evidence>